<feature type="chain" id="PRO_5002462518" description="DUF2059 domain-containing protein" evidence="1">
    <location>
        <begin position="29"/>
        <end position="192"/>
    </location>
</feature>
<reference evidence="2 3" key="1">
    <citation type="submission" date="2015-03" db="EMBL/GenBank/DDBJ databases">
        <title>Draft genome sequence of Elstera litoralis.</title>
        <authorList>
            <person name="Rahalkar M.C."/>
            <person name="Dhakephalkar P.K."/>
            <person name="Pore S.D."/>
            <person name="Arora P."/>
            <person name="Kapse N.G."/>
            <person name="Pandit P.S."/>
        </authorList>
    </citation>
    <scope>NUCLEOTIDE SEQUENCE [LARGE SCALE GENOMIC DNA]</scope>
    <source>
        <strain evidence="2 3">Dia-1</strain>
    </source>
</reference>
<proteinExistence type="predicted"/>
<evidence type="ECO:0008006" key="4">
    <source>
        <dbReference type="Google" id="ProtNLM"/>
    </source>
</evidence>
<sequence length="192" mass="20833">MRGGGTVSIDARRLFLPLILAVVLAACATSQSTVKADATQEQLAEVLIESHRLVLPYATSTAIKIVTSEQAYIAQLKRETSSDALEPFITVVLGVFRDLWPTPLKVEAAKALAAELSREDLVTLLDPAAVEEVRGKPRQSLTQMRYSTDRLTKAMVALTVAEVSAVRRMAEIVGPQVKERIAANPAILKQRA</sequence>
<dbReference type="PROSITE" id="PS51257">
    <property type="entry name" value="PROKAR_LIPOPROTEIN"/>
    <property type="match status" value="1"/>
</dbReference>
<keyword evidence="3" id="KW-1185">Reference proteome</keyword>
<evidence type="ECO:0000313" key="3">
    <source>
        <dbReference type="Proteomes" id="UP000033774"/>
    </source>
</evidence>
<dbReference type="RefSeq" id="WP_045775668.1">
    <property type="nucleotide sequence ID" value="NZ_LAJY01000227.1"/>
</dbReference>
<dbReference type="AlphaFoldDB" id="A0A0F3ISJ5"/>
<dbReference type="EMBL" id="LAJY01000227">
    <property type="protein sequence ID" value="KJV09715.1"/>
    <property type="molecule type" value="Genomic_DNA"/>
</dbReference>
<evidence type="ECO:0000256" key="1">
    <source>
        <dbReference type="SAM" id="SignalP"/>
    </source>
</evidence>
<dbReference type="Proteomes" id="UP000033774">
    <property type="component" value="Unassembled WGS sequence"/>
</dbReference>
<protein>
    <recommendedName>
        <fullName evidence="4">DUF2059 domain-containing protein</fullName>
    </recommendedName>
</protein>
<accession>A0A0F3ISJ5</accession>
<comment type="caution">
    <text evidence="2">The sequence shown here is derived from an EMBL/GenBank/DDBJ whole genome shotgun (WGS) entry which is preliminary data.</text>
</comment>
<gene>
    <name evidence="2" type="ORF">VZ95_09725</name>
</gene>
<name>A0A0F3ISJ5_9PROT</name>
<keyword evidence="1" id="KW-0732">Signal</keyword>
<organism evidence="2 3">
    <name type="scientific">Elstera litoralis</name>
    <dbReference type="NCBI Taxonomy" id="552518"/>
    <lineage>
        <taxon>Bacteria</taxon>
        <taxon>Pseudomonadati</taxon>
        <taxon>Pseudomonadota</taxon>
        <taxon>Alphaproteobacteria</taxon>
        <taxon>Rhodospirillales</taxon>
        <taxon>Rhodospirillaceae</taxon>
        <taxon>Elstera</taxon>
    </lineage>
</organism>
<evidence type="ECO:0000313" key="2">
    <source>
        <dbReference type="EMBL" id="KJV09715.1"/>
    </source>
</evidence>
<feature type="signal peptide" evidence="1">
    <location>
        <begin position="1"/>
        <end position="28"/>
    </location>
</feature>